<accession>V8PFD2</accession>
<comment type="caution">
    <text evidence="1">The sequence shown here is derived from an EMBL/GenBank/DDBJ whole genome shotgun (WGS) entry which is preliminary data.</text>
</comment>
<name>V8PFD2_OPHHA</name>
<evidence type="ECO:0000313" key="2">
    <source>
        <dbReference type="Proteomes" id="UP000018936"/>
    </source>
</evidence>
<keyword evidence="2" id="KW-1185">Reference proteome</keyword>
<protein>
    <submittedName>
        <fullName evidence="1">Uncharacterized protein</fullName>
    </submittedName>
</protein>
<dbReference type="EMBL" id="AZIM01000115">
    <property type="protein sequence ID" value="ETE73279.1"/>
    <property type="molecule type" value="Genomic_DNA"/>
</dbReference>
<sequence length="88" mass="9626">MRSYPAPCTIMQRLSPASQSFETRAAALRKDSAFSVSSWFFCVNALPPNFRMQSTAAAMAPTLARLHFNRLSSLLTSHPGDFTEAISG</sequence>
<dbReference type="AlphaFoldDB" id="V8PFD2"/>
<gene>
    <name evidence="1" type="ORF">L345_00896</name>
</gene>
<feature type="non-terminal residue" evidence="1">
    <location>
        <position position="1"/>
    </location>
</feature>
<reference evidence="1 2" key="1">
    <citation type="journal article" date="2013" name="Proc. Natl. Acad. Sci. U.S.A.">
        <title>The king cobra genome reveals dynamic gene evolution and adaptation in the snake venom system.</title>
        <authorList>
            <person name="Vonk F.J."/>
            <person name="Casewell N.R."/>
            <person name="Henkel C.V."/>
            <person name="Heimberg A.M."/>
            <person name="Jansen H.J."/>
            <person name="McCleary R.J."/>
            <person name="Kerkkamp H.M."/>
            <person name="Vos R.A."/>
            <person name="Guerreiro I."/>
            <person name="Calvete J.J."/>
            <person name="Wuster W."/>
            <person name="Woods A.E."/>
            <person name="Logan J.M."/>
            <person name="Harrison R.A."/>
            <person name="Castoe T.A."/>
            <person name="de Koning A.P."/>
            <person name="Pollock D.D."/>
            <person name="Yandell M."/>
            <person name="Calderon D."/>
            <person name="Renjifo C."/>
            <person name="Currier R.B."/>
            <person name="Salgado D."/>
            <person name="Pla D."/>
            <person name="Sanz L."/>
            <person name="Hyder A.S."/>
            <person name="Ribeiro J.M."/>
            <person name="Arntzen J.W."/>
            <person name="van den Thillart G.E."/>
            <person name="Boetzer M."/>
            <person name="Pirovano W."/>
            <person name="Dirks R.P."/>
            <person name="Spaink H.P."/>
            <person name="Duboule D."/>
            <person name="McGlinn E."/>
            <person name="Kini R.M."/>
            <person name="Richardson M.K."/>
        </authorList>
    </citation>
    <scope>NUCLEOTIDE SEQUENCE</scope>
    <source>
        <tissue evidence="1">Blood</tissue>
    </source>
</reference>
<proteinExistence type="predicted"/>
<evidence type="ECO:0000313" key="1">
    <source>
        <dbReference type="EMBL" id="ETE73279.1"/>
    </source>
</evidence>
<dbReference type="Proteomes" id="UP000018936">
    <property type="component" value="Unassembled WGS sequence"/>
</dbReference>
<organism evidence="1 2">
    <name type="scientific">Ophiophagus hannah</name>
    <name type="common">King cobra</name>
    <name type="synonym">Naja hannah</name>
    <dbReference type="NCBI Taxonomy" id="8665"/>
    <lineage>
        <taxon>Eukaryota</taxon>
        <taxon>Metazoa</taxon>
        <taxon>Chordata</taxon>
        <taxon>Craniata</taxon>
        <taxon>Vertebrata</taxon>
        <taxon>Euteleostomi</taxon>
        <taxon>Lepidosauria</taxon>
        <taxon>Squamata</taxon>
        <taxon>Bifurcata</taxon>
        <taxon>Unidentata</taxon>
        <taxon>Episquamata</taxon>
        <taxon>Toxicofera</taxon>
        <taxon>Serpentes</taxon>
        <taxon>Colubroidea</taxon>
        <taxon>Elapidae</taxon>
        <taxon>Elapinae</taxon>
        <taxon>Ophiophagus</taxon>
    </lineage>
</organism>